<dbReference type="EMBL" id="PYAS01000033">
    <property type="protein sequence ID" value="PSL18069.1"/>
    <property type="molecule type" value="Genomic_DNA"/>
</dbReference>
<reference evidence="1 2" key="1">
    <citation type="submission" date="2018-03" db="EMBL/GenBank/DDBJ databases">
        <title>Genomic Encyclopedia of Archaeal and Bacterial Type Strains, Phase II (KMG-II): from individual species to whole genera.</title>
        <authorList>
            <person name="Goeker M."/>
        </authorList>
    </citation>
    <scope>NUCLEOTIDE SEQUENCE [LARGE SCALE GENOMIC DNA]</scope>
    <source>
        <strain evidence="1 2">DSM 29057</strain>
    </source>
</reference>
<organism evidence="1 2">
    <name type="scientific">Dyadobacter jiangsuensis</name>
    <dbReference type="NCBI Taxonomy" id="1591085"/>
    <lineage>
        <taxon>Bacteria</taxon>
        <taxon>Pseudomonadati</taxon>
        <taxon>Bacteroidota</taxon>
        <taxon>Cytophagia</taxon>
        <taxon>Cytophagales</taxon>
        <taxon>Spirosomataceae</taxon>
        <taxon>Dyadobacter</taxon>
    </lineage>
</organism>
<dbReference type="OrthoDB" id="706332at2"/>
<dbReference type="Proteomes" id="UP000241964">
    <property type="component" value="Unassembled WGS sequence"/>
</dbReference>
<dbReference type="RefSeq" id="WP_106599788.1">
    <property type="nucleotide sequence ID" value="NZ_PYAS01000033.1"/>
</dbReference>
<accession>A0A2P8F8N0</accession>
<dbReference type="AlphaFoldDB" id="A0A2P8F8N0"/>
<sequence>MVAAYNPFEILNLPMIRRITQHGNHFIVLQRFNWPGIKVGFGFMATPYKDEKSSKAHAAQLSEKEGKLLSLSADIEKITALINDPKYSLFLCTFREESWNKKMIKLYQRNMISYIKAHMPVTSNDAIVIQMDLKFGRLKATVTANGPAHEFDLYEMIR</sequence>
<gene>
    <name evidence="1" type="ORF">CLV60_13317</name>
</gene>
<name>A0A2P8F8N0_9BACT</name>
<keyword evidence="2" id="KW-1185">Reference proteome</keyword>
<protein>
    <submittedName>
        <fullName evidence="1">Uncharacterized protein</fullName>
    </submittedName>
</protein>
<evidence type="ECO:0000313" key="2">
    <source>
        <dbReference type="Proteomes" id="UP000241964"/>
    </source>
</evidence>
<evidence type="ECO:0000313" key="1">
    <source>
        <dbReference type="EMBL" id="PSL18069.1"/>
    </source>
</evidence>
<comment type="caution">
    <text evidence="1">The sequence shown here is derived from an EMBL/GenBank/DDBJ whole genome shotgun (WGS) entry which is preliminary data.</text>
</comment>
<proteinExistence type="predicted"/>